<dbReference type="InParanoid" id="A0A0C2STE4"/>
<proteinExistence type="predicted"/>
<dbReference type="OrthoDB" id="5531344at2759"/>
<organism evidence="2 3">
    <name type="scientific">Amanita muscaria (strain Koide BX008)</name>
    <dbReference type="NCBI Taxonomy" id="946122"/>
    <lineage>
        <taxon>Eukaryota</taxon>
        <taxon>Fungi</taxon>
        <taxon>Dikarya</taxon>
        <taxon>Basidiomycota</taxon>
        <taxon>Agaricomycotina</taxon>
        <taxon>Agaricomycetes</taxon>
        <taxon>Agaricomycetidae</taxon>
        <taxon>Agaricales</taxon>
        <taxon>Pluteineae</taxon>
        <taxon>Amanitaceae</taxon>
        <taxon>Amanita</taxon>
    </lineage>
</organism>
<name>A0A0C2STE4_AMAMK</name>
<feature type="compositionally biased region" description="Polar residues" evidence="1">
    <location>
        <begin position="275"/>
        <end position="294"/>
    </location>
</feature>
<sequence>MNTTSGGVESKPEEEDKMDVDADMDERKLAYVRPSNGGKPQSPTQINKTISQFIARNRARNDTSNRAEFLRHLDEMRASQPDLDTSSWASCARVDMKTIDREKQMKYDIAKNEDGPLKRTMKDVGTTIIPMAGQAPTQGEGRQPSATRMSVSGTADGDVATVLTADRYPALDERISNIEKHIAVRYVPSPPKSFLDRLKFLEDHLVQLEKDYPPWAAVHFNQPKRTWPPPPRSTPIIVPPHMRAGTSSGPTTSQTPLPTSTSCPPVTRTPGLTAADNSVTEGVPSTLSGGKTKHSTSSLQKAVLEKLEVIQAMNDLAGGNGVGTEPWGE</sequence>
<dbReference type="AlphaFoldDB" id="A0A0C2STE4"/>
<protein>
    <submittedName>
        <fullName evidence="2">Uncharacterized protein</fullName>
    </submittedName>
</protein>
<evidence type="ECO:0000313" key="2">
    <source>
        <dbReference type="EMBL" id="KIL57314.1"/>
    </source>
</evidence>
<evidence type="ECO:0000313" key="3">
    <source>
        <dbReference type="Proteomes" id="UP000054549"/>
    </source>
</evidence>
<feature type="region of interest" description="Disordered" evidence="1">
    <location>
        <begin position="242"/>
        <end position="294"/>
    </location>
</feature>
<accession>A0A0C2STE4</accession>
<dbReference type="EMBL" id="KN818375">
    <property type="protein sequence ID" value="KIL57314.1"/>
    <property type="molecule type" value="Genomic_DNA"/>
</dbReference>
<dbReference type="STRING" id="946122.A0A0C2STE4"/>
<feature type="region of interest" description="Disordered" evidence="1">
    <location>
        <begin position="1"/>
        <end position="46"/>
    </location>
</feature>
<reference evidence="2 3" key="1">
    <citation type="submission" date="2014-04" db="EMBL/GenBank/DDBJ databases">
        <title>Evolutionary Origins and Diversification of the Mycorrhizal Mutualists.</title>
        <authorList>
            <consortium name="DOE Joint Genome Institute"/>
            <consortium name="Mycorrhizal Genomics Consortium"/>
            <person name="Kohler A."/>
            <person name="Kuo A."/>
            <person name="Nagy L.G."/>
            <person name="Floudas D."/>
            <person name="Copeland A."/>
            <person name="Barry K.W."/>
            <person name="Cichocki N."/>
            <person name="Veneault-Fourrey C."/>
            <person name="LaButti K."/>
            <person name="Lindquist E.A."/>
            <person name="Lipzen A."/>
            <person name="Lundell T."/>
            <person name="Morin E."/>
            <person name="Murat C."/>
            <person name="Riley R."/>
            <person name="Ohm R."/>
            <person name="Sun H."/>
            <person name="Tunlid A."/>
            <person name="Henrissat B."/>
            <person name="Grigoriev I.V."/>
            <person name="Hibbett D.S."/>
            <person name="Martin F."/>
        </authorList>
    </citation>
    <scope>NUCLEOTIDE SEQUENCE [LARGE SCALE GENOMIC DNA]</scope>
    <source>
        <strain evidence="2 3">Koide BX008</strain>
    </source>
</reference>
<evidence type="ECO:0000256" key="1">
    <source>
        <dbReference type="SAM" id="MobiDB-lite"/>
    </source>
</evidence>
<gene>
    <name evidence="2" type="ORF">M378DRAFT_397063</name>
</gene>
<feature type="compositionally biased region" description="Acidic residues" evidence="1">
    <location>
        <begin position="12"/>
        <end position="24"/>
    </location>
</feature>
<dbReference type="Proteomes" id="UP000054549">
    <property type="component" value="Unassembled WGS sequence"/>
</dbReference>
<keyword evidence="3" id="KW-1185">Reference proteome</keyword>
<dbReference type="HOGENOM" id="CLU_032498_0_0_1"/>
<feature type="compositionally biased region" description="Low complexity" evidence="1">
    <location>
        <begin position="242"/>
        <end position="266"/>
    </location>
</feature>
<feature type="region of interest" description="Disordered" evidence="1">
    <location>
        <begin position="132"/>
        <end position="152"/>
    </location>
</feature>